<dbReference type="InterPro" id="IPR025875">
    <property type="entry name" value="Leu-rich_rpt_4"/>
</dbReference>
<keyword evidence="5" id="KW-1185">Reference proteome</keyword>
<accession>A2F2G2</accession>
<name>A2F2G2_TRIV3</name>
<sequence>MTELQVFQCSNNAIKKIQPCFPRNIQSIDLSDNPIKSLSFIENSGLTKLEYLNISNTAIKYISDVKFLRFLPKLQELNIPIPTTGEKINFTEIVRTACSSLKYLNEEDITFFNNDTKAKKIVQLFEKGTEDDFIEFIHQPDLTFTWKNPVFIPFDDSLPPLDRETIKERLTVLEATMIAPNFATDLKFKLNSLEKQLNLLIAPPAPKNEMGEIISLITPFKEGDEALLDSLLDEVRQIKRQLSQVTQVLYGQDTAIKRLWNDIYGE</sequence>
<dbReference type="InterPro" id="IPR032675">
    <property type="entry name" value="LRR_dom_sf"/>
</dbReference>
<dbReference type="PROSITE" id="PS51450">
    <property type="entry name" value="LRR"/>
    <property type="match status" value="1"/>
</dbReference>
<dbReference type="VEuPathDB" id="TrichDB:TVAG_168590"/>
<feature type="coiled-coil region" evidence="3">
    <location>
        <begin position="221"/>
        <end position="248"/>
    </location>
</feature>
<protein>
    <submittedName>
        <fullName evidence="4">Leucine Rich Repeat family protein</fullName>
    </submittedName>
</protein>
<evidence type="ECO:0000256" key="3">
    <source>
        <dbReference type="SAM" id="Coils"/>
    </source>
</evidence>
<proteinExistence type="predicted"/>
<dbReference type="Gene3D" id="3.80.10.10">
    <property type="entry name" value="Ribonuclease Inhibitor"/>
    <property type="match status" value="1"/>
</dbReference>
<dbReference type="AlphaFoldDB" id="A2F2G2"/>
<evidence type="ECO:0000313" key="5">
    <source>
        <dbReference type="Proteomes" id="UP000001542"/>
    </source>
</evidence>
<dbReference type="SUPFAM" id="SSF52058">
    <property type="entry name" value="L domain-like"/>
    <property type="match status" value="1"/>
</dbReference>
<dbReference type="EMBL" id="DS113585">
    <property type="protein sequence ID" value="EAY00928.1"/>
    <property type="molecule type" value="Genomic_DNA"/>
</dbReference>
<evidence type="ECO:0000256" key="1">
    <source>
        <dbReference type="ARBA" id="ARBA00022614"/>
    </source>
</evidence>
<evidence type="ECO:0000313" key="4">
    <source>
        <dbReference type="EMBL" id="EAY00928.1"/>
    </source>
</evidence>
<dbReference type="Proteomes" id="UP000001542">
    <property type="component" value="Unassembled WGS sequence"/>
</dbReference>
<dbReference type="PANTHER" id="PTHR18849">
    <property type="entry name" value="LEUCINE RICH REPEAT PROTEIN"/>
    <property type="match status" value="1"/>
</dbReference>
<dbReference type="PANTHER" id="PTHR18849:SF0">
    <property type="entry name" value="CILIA- AND FLAGELLA-ASSOCIATED PROTEIN 410-RELATED"/>
    <property type="match status" value="1"/>
</dbReference>
<dbReference type="InParanoid" id="A2F2G2"/>
<reference evidence="4" key="2">
    <citation type="journal article" date="2007" name="Science">
        <title>Draft genome sequence of the sexually transmitted pathogen Trichomonas vaginalis.</title>
        <authorList>
            <person name="Carlton J.M."/>
            <person name="Hirt R.P."/>
            <person name="Silva J.C."/>
            <person name="Delcher A.L."/>
            <person name="Schatz M."/>
            <person name="Zhao Q."/>
            <person name="Wortman J.R."/>
            <person name="Bidwell S.L."/>
            <person name="Alsmark U.C.M."/>
            <person name="Besteiro S."/>
            <person name="Sicheritz-Ponten T."/>
            <person name="Noel C.J."/>
            <person name="Dacks J.B."/>
            <person name="Foster P.G."/>
            <person name="Simillion C."/>
            <person name="Van de Peer Y."/>
            <person name="Miranda-Saavedra D."/>
            <person name="Barton G.J."/>
            <person name="Westrop G.D."/>
            <person name="Mueller S."/>
            <person name="Dessi D."/>
            <person name="Fiori P.L."/>
            <person name="Ren Q."/>
            <person name="Paulsen I."/>
            <person name="Zhang H."/>
            <person name="Bastida-Corcuera F.D."/>
            <person name="Simoes-Barbosa A."/>
            <person name="Brown M.T."/>
            <person name="Hayes R.D."/>
            <person name="Mukherjee M."/>
            <person name="Okumura C.Y."/>
            <person name="Schneider R."/>
            <person name="Smith A.J."/>
            <person name="Vanacova S."/>
            <person name="Villalvazo M."/>
            <person name="Haas B.J."/>
            <person name="Pertea M."/>
            <person name="Feldblyum T.V."/>
            <person name="Utterback T.R."/>
            <person name="Shu C.L."/>
            <person name="Osoegawa K."/>
            <person name="de Jong P.J."/>
            <person name="Hrdy I."/>
            <person name="Horvathova L."/>
            <person name="Zubacova Z."/>
            <person name="Dolezal P."/>
            <person name="Malik S.B."/>
            <person name="Logsdon J.M. Jr."/>
            <person name="Henze K."/>
            <person name="Gupta A."/>
            <person name="Wang C.C."/>
            <person name="Dunne R.L."/>
            <person name="Upcroft J.A."/>
            <person name="Upcroft P."/>
            <person name="White O."/>
            <person name="Salzberg S.L."/>
            <person name="Tang P."/>
            <person name="Chiu C.-H."/>
            <person name="Lee Y.-S."/>
            <person name="Embley T.M."/>
            <person name="Coombs G.H."/>
            <person name="Mottram J.C."/>
            <person name="Tachezy J."/>
            <person name="Fraser-Liggett C.M."/>
            <person name="Johnson P.J."/>
        </authorList>
    </citation>
    <scope>NUCLEOTIDE SEQUENCE [LARGE SCALE GENOMIC DNA]</scope>
    <source>
        <strain evidence="4">G3</strain>
    </source>
</reference>
<evidence type="ECO:0000256" key="2">
    <source>
        <dbReference type="ARBA" id="ARBA00022737"/>
    </source>
</evidence>
<reference evidence="4" key="1">
    <citation type="submission" date="2006-10" db="EMBL/GenBank/DDBJ databases">
        <authorList>
            <person name="Amadeo P."/>
            <person name="Zhao Q."/>
            <person name="Wortman J."/>
            <person name="Fraser-Liggett C."/>
            <person name="Carlton J."/>
        </authorList>
    </citation>
    <scope>NUCLEOTIDE SEQUENCE</scope>
    <source>
        <strain evidence="4">G3</strain>
    </source>
</reference>
<keyword evidence="1" id="KW-0433">Leucine-rich repeat</keyword>
<dbReference type="InterPro" id="IPR001611">
    <property type="entry name" value="Leu-rich_rpt"/>
</dbReference>
<organism evidence="4 5">
    <name type="scientific">Trichomonas vaginalis (strain ATCC PRA-98 / G3)</name>
    <dbReference type="NCBI Taxonomy" id="412133"/>
    <lineage>
        <taxon>Eukaryota</taxon>
        <taxon>Metamonada</taxon>
        <taxon>Parabasalia</taxon>
        <taxon>Trichomonadida</taxon>
        <taxon>Trichomonadidae</taxon>
        <taxon>Trichomonas</taxon>
    </lineage>
</organism>
<gene>
    <name evidence="4" type="ORF">TVAG_168590</name>
</gene>
<dbReference type="KEGG" id="tva:4758751"/>
<dbReference type="RefSeq" id="XP_001313857.1">
    <property type="nucleotide sequence ID" value="XM_001313856.1"/>
</dbReference>
<keyword evidence="3" id="KW-0175">Coiled coil</keyword>
<dbReference type="OrthoDB" id="1421090at2759"/>
<keyword evidence="2" id="KW-0677">Repeat</keyword>
<dbReference type="Pfam" id="PF12799">
    <property type="entry name" value="LRR_4"/>
    <property type="match status" value="1"/>
</dbReference>
<dbReference type="VEuPathDB" id="TrichDB:TVAGG3_0253260"/>